<evidence type="ECO:0000313" key="3">
    <source>
        <dbReference type="Proteomes" id="UP001295794"/>
    </source>
</evidence>
<evidence type="ECO:0000256" key="1">
    <source>
        <dbReference type="SAM" id="MobiDB-lite"/>
    </source>
</evidence>
<evidence type="ECO:0000313" key="2">
    <source>
        <dbReference type="EMBL" id="CAK5270603.1"/>
    </source>
</evidence>
<feature type="region of interest" description="Disordered" evidence="1">
    <location>
        <begin position="1"/>
        <end position="41"/>
    </location>
</feature>
<gene>
    <name evidence="2" type="ORF">MYCIT1_LOCUS15156</name>
</gene>
<comment type="caution">
    <text evidence="2">The sequence shown here is derived from an EMBL/GenBank/DDBJ whole genome shotgun (WGS) entry which is preliminary data.</text>
</comment>
<dbReference type="AlphaFoldDB" id="A0AAD2H982"/>
<reference evidence="2" key="1">
    <citation type="submission" date="2023-11" db="EMBL/GenBank/DDBJ databases">
        <authorList>
            <person name="De Vega J J."/>
            <person name="De Vega J J."/>
        </authorList>
    </citation>
    <scope>NUCLEOTIDE SEQUENCE</scope>
</reference>
<proteinExistence type="predicted"/>
<name>A0AAD2H982_9AGAR</name>
<protein>
    <submittedName>
        <fullName evidence="2">Uncharacterized protein</fullName>
    </submittedName>
</protein>
<keyword evidence="3" id="KW-1185">Reference proteome</keyword>
<feature type="compositionally biased region" description="Basic and acidic residues" evidence="1">
    <location>
        <begin position="18"/>
        <end position="41"/>
    </location>
</feature>
<accession>A0AAD2H982</accession>
<feature type="non-terminal residue" evidence="2">
    <location>
        <position position="1"/>
    </location>
</feature>
<dbReference type="Proteomes" id="UP001295794">
    <property type="component" value="Unassembled WGS sequence"/>
</dbReference>
<sequence>ALKFHITRHPPDWPSAQAHDRNPESDYRDQKHERERGAMRV</sequence>
<dbReference type="EMBL" id="CAVNYO010000168">
    <property type="protein sequence ID" value="CAK5270603.1"/>
    <property type="molecule type" value="Genomic_DNA"/>
</dbReference>
<organism evidence="2 3">
    <name type="scientific">Mycena citricolor</name>
    <dbReference type="NCBI Taxonomy" id="2018698"/>
    <lineage>
        <taxon>Eukaryota</taxon>
        <taxon>Fungi</taxon>
        <taxon>Dikarya</taxon>
        <taxon>Basidiomycota</taxon>
        <taxon>Agaricomycotina</taxon>
        <taxon>Agaricomycetes</taxon>
        <taxon>Agaricomycetidae</taxon>
        <taxon>Agaricales</taxon>
        <taxon>Marasmiineae</taxon>
        <taxon>Mycenaceae</taxon>
        <taxon>Mycena</taxon>
    </lineage>
</organism>